<evidence type="ECO:0000313" key="1">
    <source>
        <dbReference type="EMBL" id="KFW87103.1"/>
    </source>
</evidence>
<sequence length="67" mass="6995">HDPLLVLDGLEDSGIRLKCLSERLFSEVKVLWVDGKGRNITGNLLSTDTSGNAGSSLVLKAGSGNAV</sequence>
<dbReference type="EMBL" id="KL672867">
    <property type="protein sequence ID" value="KFW87103.1"/>
    <property type="molecule type" value="Genomic_DNA"/>
</dbReference>
<dbReference type="Proteomes" id="UP000053258">
    <property type="component" value="Unassembled WGS sequence"/>
</dbReference>
<dbReference type="InterPro" id="IPR013783">
    <property type="entry name" value="Ig-like_fold"/>
</dbReference>
<dbReference type="OrthoDB" id="9041755at2759"/>
<dbReference type="Gene3D" id="2.60.40.10">
    <property type="entry name" value="Immunoglobulins"/>
    <property type="match status" value="1"/>
</dbReference>
<feature type="non-terminal residue" evidence="1">
    <location>
        <position position="67"/>
    </location>
</feature>
<protein>
    <submittedName>
        <fullName evidence="1">Uncharacterized protein</fullName>
    </submittedName>
</protein>
<gene>
    <name evidence="1" type="ORF">N305_06998</name>
</gene>
<keyword evidence="2" id="KW-1185">Reference proteome</keyword>
<dbReference type="AlphaFoldDB" id="A0A093QDS2"/>
<name>A0A093QDS2_9PASS</name>
<feature type="non-terminal residue" evidence="1">
    <location>
        <position position="1"/>
    </location>
</feature>
<reference evidence="1 2" key="1">
    <citation type="submission" date="2014-06" db="EMBL/GenBank/DDBJ databases">
        <title>Genome evolution of avian class.</title>
        <authorList>
            <person name="Zhang G."/>
            <person name="Li C."/>
        </authorList>
    </citation>
    <scope>NUCLEOTIDE SEQUENCE [LARGE SCALE GENOMIC DNA]</scope>
    <source>
        <strain evidence="1">BGI_N305</strain>
    </source>
</reference>
<proteinExistence type="predicted"/>
<accession>A0A093QDS2</accession>
<organism evidence="1 2">
    <name type="scientific">Manacus vitellinus</name>
    <name type="common">golden-collared manakin</name>
    <dbReference type="NCBI Taxonomy" id="328815"/>
    <lineage>
        <taxon>Eukaryota</taxon>
        <taxon>Metazoa</taxon>
        <taxon>Chordata</taxon>
        <taxon>Craniata</taxon>
        <taxon>Vertebrata</taxon>
        <taxon>Euteleostomi</taxon>
        <taxon>Archelosauria</taxon>
        <taxon>Archosauria</taxon>
        <taxon>Dinosauria</taxon>
        <taxon>Saurischia</taxon>
        <taxon>Theropoda</taxon>
        <taxon>Coelurosauria</taxon>
        <taxon>Aves</taxon>
        <taxon>Neognathae</taxon>
        <taxon>Neoaves</taxon>
        <taxon>Telluraves</taxon>
        <taxon>Australaves</taxon>
        <taxon>Passeriformes</taxon>
        <taxon>Pipridae</taxon>
        <taxon>Manacus</taxon>
    </lineage>
</organism>
<evidence type="ECO:0000313" key="2">
    <source>
        <dbReference type="Proteomes" id="UP000053258"/>
    </source>
</evidence>